<dbReference type="Proteomes" id="UP000199032">
    <property type="component" value="Unassembled WGS sequence"/>
</dbReference>
<feature type="region of interest" description="Disordered" evidence="1">
    <location>
        <begin position="1"/>
        <end position="20"/>
    </location>
</feature>
<name>A0A0S4LNJ1_9BACT</name>
<gene>
    <name evidence="2" type="ORF">COMA1_60102</name>
</gene>
<dbReference type="STRING" id="1742972.COMA1_60102"/>
<proteinExistence type="predicted"/>
<organism evidence="2 3">
    <name type="scientific">Candidatus Nitrospira nitrosa</name>
    <dbReference type="NCBI Taxonomy" id="1742972"/>
    <lineage>
        <taxon>Bacteria</taxon>
        <taxon>Pseudomonadati</taxon>
        <taxon>Nitrospirota</taxon>
        <taxon>Nitrospiria</taxon>
        <taxon>Nitrospirales</taxon>
        <taxon>Nitrospiraceae</taxon>
        <taxon>Nitrospira</taxon>
    </lineage>
</organism>
<reference evidence="2 3" key="1">
    <citation type="submission" date="2015-10" db="EMBL/GenBank/DDBJ databases">
        <authorList>
            <person name="Gilbert D.G."/>
        </authorList>
    </citation>
    <scope>NUCLEOTIDE SEQUENCE [LARGE SCALE GENOMIC DNA]</scope>
    <source>
        <strain evidence="2">COMA1</strain>
    </source>
</reference>
<dbReference type="AlphaFoldDB" id="A0A0S4LNJ1"/>
<dbReference type="EMBL" id="CZQA01000012">
    <property type="protein sequence ID" value="CUS38815.1"/>
    <property type="molecule type" value="Genomic_DNA"/>
</dbReference>
<evidence type="ECO:0000313" key="3">
    <source>
        <dbReference type="Proteomes" id="UP000199032"/>
    </source>
</evidence>
<protein>
    <submittedName>
        <fullName evidence="2">Uncharacterized protein</fullName>
    </submittedName>
</protein>
<keyword evidence="3" id="KW-1185">Reference proteome</keyword>
<evidence type="ECO:0000313" key="2">
    <source>
        <dbReference type="EMBL" id="CUS38815.1"/>
    </source>
</evidence>
<accession>A0A0S4LNJ1</accession>
<dbReference type="RefSeq" id="WP_218055424.1">
    <property type="nucleotide sequence ID" value="NZ_CZQA01000012.1"/>
</dbReference>
<sequence>MAGGTVEPTATSVTRVAEGGSETNRICSNRFLKREFKTVPDEPTVTICDQNRFRYAEDTQLRMPGRPDLLHHTDENTLLCVST</sequence>
<evidence type="ECO:0000256" key="1">
    <source>
        <dbReference type="SAM" id="MobiDB-lite"/>
    </source>
</evidence>